<gene>
    <name evidence="5" type="ORF">GGQ92_002084</name>
</gene>
<name>A0A841RN39_9BACI</name>
<dbReference type="InterPro" id="IPR013751">
    <property type="entry name" value="ACP_syn_III_N"/>
</dbReference>
<protein>
    <submittedName>
        <fullName evidence="5">3-oxoacyl-[acyl-carrier-protein] synthase-3</fullName>
        <ecNumber evidence="5">2.3.1.180</ecNumber>
    </submittedName>
</protein>
<comment type="caution">
    <text evidence="5">The sequence shown here is derived from an EMBL/GenBank/DDBJ whole genome shotgun (WGS) entry which is preliminary data.</text>
</comment>
<keyword evidence="2 5" id="KW-0012">Acyltransferase</keyword>
<proteinExistence type="predicted"/>
<dbReference type="RefSeq" id="WP_184248185.1">
    <property type="nucleotide sequence ID" value="NZ_BAAACU010000042.1"/>
</dbReference>
<dbReference type="GO" id="GO:0004315">
    <property type="term" value="F:3-oxoacyl-[acyl-carrier-protein] synthase activity"/>
    <property type="evidence" value="ECO:0007669"/>
    <property type="project" value="InterPro"/>
</dbReference>
<dbReference type="Pfam" id="PF08545">
    <property type="entry name" value="ACP_syn_III"/>
    <property type="match status" value="1"/>
</dbReference>
<dbReference type="CDD" id="cd00830">
    <property type="entry name" value="KAS_III"/>
    <property type="match status" value="1"/>
</dbReference>
<dbReference type="Proteomes" id="UP000572212">
    <property type="component" value="Unassembled WGS sequence"/>
</dbReference>
<dbReference type="SUPFAM" id="SSF53901">
    <property type="entry name" value="Thiolase-like"/>
    <property type="match status" value="1"/>
</dbReference>
<evidence type="ECO:0000256" key="1">
    <source>
        <dbReference type="ARBA" id="ARBA00022679"/>
    </source>
</evidence>
<dbReference type="GO" id="GO:0044550">
    <property type="term" value="P:secondary metabolite biosynthetic process"/>
    <property type="evidence" value="ECO:0007669"/>
    <property type="project" value="TreeGrafter"/>
</dbReference>
<evidence type="ECO:0000256" key="2">
    <source>
        <dbReference type="ARBA" id="ARBA00023315"/>
    </source>
</evidence>
<evidence type="ECO:0000313" key="5">
    <source>
        <dbReference type="EMBL" id="MBB6513277.1"/>
    </source>
</evidence>
<organism evidence="5 6">
    <name type="scientific">Gracilibacillus halotolerans</name>
    <dbReference type="NCBI Taxonomy" id="74386"/>
    <lineage>
        <taxon>Bacteria</taxon>
        <taxon>Bacillati</taxon>
        <taxon>Bacillota</taxon>
        <taxon>Bacilli</taxon>
        <taxon>Bacillales</taxon>
        <taxon>Bacillaceae</taxon>
        <taxon>Gracilibacillus</taxon>
    </lineage>
</organism>
<dbReference type="PANTHER" id="PTHR34069:SF2">
    <property type="entry name" value="BETA-KETOACYL-[ACYL-CARRIER-PROTEIN] SYNTHASE III"/>
    <property type="match status" value="1"/>
</dbReference>
<evidence type="ECO:0000259" key="4">
    <source>
        <dbReference type="Pfam" id="PF08545"/>
    </source>
</evidence>
<reference evidence="5 6" key="1">
    <citation type="submission" date="2020-08" db="EMBL/GenBank/DDBJ databases">
        <title>Genomic Encyclopedia of Type Strains, Phase IV (KMG-IV): sequencing the most valuable type-strain genomes for metagenomic binning, comparative biology and taxonomic classification.</title>
        <authorList>
            <person name="Goeker M."/>
        </authorList>
    </citation>
    <scope>NUCLEOTIDE SEQUENCE [LARGE SCALE GENOMIC DNA]</scope>
    <source>
        <strain evidence="5 6">DSM 11805</strain>
    </source>
</reference>
<dbReference type="GO" id="GO:0006633">
    <property type="term" value="P:fatty acid biosynthetic process"/>
    <property type="evidence" value="ECO:0007669"/>
    <property type="project" value="InterPro"/>
</dbReference>
<dbReference type="Gene3D" id="3.40.47.10">
    <property type="match status" value="1"/>
</dbReference>
<evidence type="ECO:0000259" key="3">
    <source>
        <dbReference type="Pfam" id="PF08541"/>
    </source>
</evidence>
<sequence>MTNIKIKDIAIYHPEHTIDNDYFFEHFDKRGKDIRRLLQHIGRESRYLVDSTDEETSITMAVAASKKVMERANLTGEDIDMIIFATQTPEQTIPMSSIYVHQAINGKNRTLLYDINATCAGMNVGVEQAARNMLTNPRIERALVVGSDYFSPILDPENEVTYPLFGDAAVAVVLERTKESGGFIDAIHYVDHTDPNNMVFPGQGLTHLLENGEGRYMETKPFDDAEMFPKVYESIRELLNQYDLKPSDVKCCFSQSNKANVRLIQENIGIADDQIIFVADQFGYTGTSSPFLALHEGVKRGKIKRGDYVLVWTIGTGYEFITMLLQY</sequence>
<dbReference type="EC" id="2.3.1.180" evidence="5"/>
<dbReference type="PANTHER" id="PTHR34069">
    <property type="entry name" value="3-OXOACYL-[ACYL-CARRIER-PROTEIN] SYNTHASE 3"/>
    <property type="match status" value="1"/>
</dbReference>
<dbReference type="InterPro" id="IPR013747">
    <property type="entry name" value="ACP_syn_III_C"/>
</dbReference>
<dbReference type="InterPro" id="IPR016039">
    <property type="entry name" value="Thiolase-like"/>
</dbReference>
<dbReference type="AlphaFoldDB" id="A0A841RN39"/>
<feature type="domain" description="Beta-ketoacyl-[acyl-carrier-protein] synthase III C-terminal" evidence="3">
    <location>
        <begin position="240"/>
        <end position="327"/>
    </location>
</feature>
<dbReference type="Pfam" id="PF08541">
    <property type="entry name" value="ACP_syn_III_C"/>
    <property type="match status" value="1"/>
</dbReference>
<keyword evidence="1 5" id="KW-0808">Transferase</keyword>
<dbReference type="EMBL" id="JACHON010000010">
    <property type="protein sequence ID" value="MBB6513277.1"/>
    <property type="molecule type" value="Genomic_DNA"/>
</dbReference>
<accession>A0A841RN39</accession>
<feature type="domain" description="Beta-ketoacyl-[acyl-carrier-protein] synthase III N-terminal" evidence="4">
    <location>
        <begin position="113"/>
        <end position="185"/>
    </location>
</feature>
<dbReference type="GO" id="GO:0033818">
    <property type="term" value="F:beta-ketoacyl-acyl-carrier-protein synthase III activity"/>
    <property type="evidence" value="ECO:0007669"/>
    <property type="project" value="UniProtKB-EC"/>
</dbReference>
<evidence type="ECO:0000313" key="6">
    <source>
        <dbReference type="Proteomes" id="UP000572212"/>
    </source>
</evidence>
<keyword evidence="6" id="KW-1185">Reference proteome</keyword>